<keyword evidence="3" id="KW-0539">Nucleus</keyword>
<evidence type="ECO:0000259" key="5">
    <source>
        <dbReference type="PROSITE" id="PS50118"/>
    </source>
</evidence>
<protein>
    <submittedName>
        <fullName evidence="6">HMG-box</fullName>
    </submittedName>
</protein>
<feature type="domain" description="HMG box" evidence="5">
    <location>
        <begin position="4"/>
        <end position="86"/>
    </location>
</feature>
<evidence type="ECO:0000313" key="6">
    <source>
        <dbReference type="EMBL" id="KZT40720.1"/>
    </source>
</evidence>
<dbReference type="InterPro" id="IPR036910">
    <property type="entry name" value="HMG_box_dom_sf"/>
</dbReference>
<dbReference type="PANTHER" id="PTHR10270">
    <property type="entry name" value="SOX TRANSCRIPTION FACTOR"/>
    <property type="match status" value="1"/>
</dbReference>
<evidence type="ECO:0000256" key="2">
    <source>
        <dbReference type="ARBA" id="ARBA00023163"/>
    </source>
</evidence>
<dbReference type="Proteomes" id="UP000076798">
    <property type="component" value="Unassembled WGS sequence"/>
</dbReference>
<evidence type="ECO:0000256" key="3">
    <source>
        <dbReference type="PROSITE-ProRule" id="PRU00267"/>
    </source>
</evidence>
<dbReference type="Pfam" id="PF00505">
    <property type="entry name" value="HMG_box"/>
    <property type="match status" value="1"/>
</dbReference>
<feature type="region of interest" description="Disordered" evidence="4">
    <location>
        <begin position="27"/>
        <end position="64"/>
    </location>
</feature>
<dbReference type="GO" id="GO:0000978">
    <property type="term" value="F:RNA polymerase II cis-regulatory region sequence-specific DNA binding"/>
    <property type="evidence" value="ECO:0007669"/>
    <property type="project" value="TreeGrafter"/>
</dbReference>
<reference evidence="6 7" key="1">
    <citation type="journal article" date="2016" name="Mol. Biol. Evol.">
        <title>Comparative Genomics of Early-Diverging Mushroom-Forming Fungi Provides Insights into the Origins of Lignocellulose Decay Capabilities.</title>
        <authorList>
            <person name="Nagy L.G."/>
            <person name="Riley R."/>
            <person name="Tritt A."/>
            <person name="Adam C."/>
            <person name="Daum C."/>
            <person name="Floudas D."/>
            <person name="Sun H."/>
            <person name="Yadav J.S."/>
            <person name="Pangilinan J."/>
            <person name="Larsson K.H."/>
            <person name="Matsuura K."/>
            <person name="Barry K."/>
            <person name="Labutti K."/>
            <person name="Kuo R."/>
            <person name="Ohm R.A."/>
            <person name="Bhattacharya S.S."/>
            <person name="Shirouzu T."/>
            <person name="Yoshinaga Y."/>
            <person name="Martin F.M."/>
            <person name="Grigoriev I.V."/>
            <person name="Hibbett D.S."/>
        </authorList>
    </citation>
    <scope>NUCLEOTIDE SEQUENCE [LARGE SCALE GENOMIC DNA]</scope>
    <source>
        <strain evidence="6 7">HHB10207 ss-3</strain>
    </source>
</reference>
<dbReference type="PROSITE" id="PS50118">
    <property type="entry name" value="HMG_BOX_2"/>
    <property type="match status" value="1"/>
</dbReference>
<dbReference type="CDD" id="cd01389">
    <property type="entry name" value="HMG-box_ROX1-like"/>
    <property type="match status" value="1"/>
</dbReference>
<keyword evidence="1 3" id="KW-0238">DNA-binding</keyword>
<dbReference type="GO" id="GO:0005634">
    <property type="term" value="C:nucleus"/>
    <property type="evidence" value="ECO:0007669"/>
    <property type="project" value="UniProtKB-UniRule"/>
</dbReference>
<feature type="non-terminal residue" evidence="6">
    <location>
        <position position="91"/>
    </location>
</feature>
<keyword evidence="2" id="KW-0804">Transcription</keyword>
<evidence type="ECO:0000256" key="4">
    <source>
        <dbReference type="SAM" id="MobiDB-lite"/>
    </source>
</evidence>
<dbReference type="SMART" id="SM00398">
    <property type="entry name" value="HMG"/>
    <property type="match status" value="1"/>
</dbReference>
<evidence type="ECO:0000256" key="1">
    <source>
        <dbReference type="ARBA" id="ARBA00023125"/>
    </source>
</evidence>
<dbReference type="InterPro" id="IPR009071">
    <property type="entry name" value="HMG_box_dom"/>
</dbReference>
<dbReference type="GO" id="GO:0001228">
    <property type="term" value="F:DNA-binding transcription activator activity, RNA polymerase II-specific"/>
    <property type="evidence" value="ECO:0007669"/>
    <property type="project" value="TreeGrafter"/>
</dbReference>
<gene>
    <name evidence="6" type="ORF">SISSUDRAFT_961669</name>
</gene>
<keyword evidence="7" id="KW-1185">Reference proteome</keyword>
<feature type="DNA-binding region" description="HMG box" evidence="3">
    <location>
        <begin position="4"/>
        <end position="86"/>
    </location>
</feature>
<dbReference type="OrthoDB" id="6247875at2759"/>
<dbReference type="GO" id="GO:0030154">
    <property type="term" value="P:cell differentiation"/>
    <property type="evidence" value="ECO:0007669"/>
    <property type="project" value="TreeGrafter"/>
</dbReference>
<dbReference type="STRING" id="1314776.A0A166FJN4"/>
<proteinExistence type="predicted"/>
<feature type="compositionally biased region" description="Basic and acidic residues" evidence="4">
    <location>
        <begin position="55"/>
        <end position="64"/>
    </location>
</feature>
<name>A0A166FJN4_9AGAM</name>
<dbReference type="SUPFAM" id="SSF47095">
    <property type="entry name" value="HMG-box"/>
    <property type="match status" value="1"/>
</dbReference>
<sequence length="91" mass="10635">PLYIPRPENAFILFRKDAVAKMRAAQAIASPDSEDGRVKGKKQRQADMSKSISKMWKELPPDERGRWEEMAAKIKREHEAKHPDYRYQPAR</sequence>
<organism evidence="6 7">
    <name type="scientific">Sistotremastrum suecicum HHB10207 ss-3</name>
    <dbReference type="NCBI Taxonomy" id="1314776"/>
    <lineage>
        <taxon>Eukaryota</taxon>
        <taxon>Fungi</taxon>
        <taxon>Dikarya</taxon>
        <taxon>Basidiomycota</taxon>
        <taxon>Agaricomycotina</taxon>
        <taxon>Agaricomycetes</taxon>
        <taxon>Sistotremastrales</taxon>
        <taxon>Sistotremastraceae</taxon>
        <taxon>Sistotremastrum</taxon>
    </lineage>
</organism>
<dbReference type="PANTHER" id="PTHR10270:SF161">
    <property type="entry name" value="SEX-DETERMINING REGION Y PROTEIN"/>
    <property type="match status" value="1"/>
</dbReference>
<dbReference type="AlphaFoldDB" id="A0A166FJN4"/>
<dbReference type="InterPro" id="IPR050140">
    <property type="entry name" value="SRY-related_HMG-box_TF-like"/>
</dbReference>
<feature type="non-terminal residue" evidence="6">
    <location>
        <position position="1"/>
    </location>
</feature>
<evidence type="ECO:0000313" key="7">
    <source>
        <dbReference type="Proteomes" id="UP000076798"/>
    </source>
</evidence>
<dbReference type="EMBL" id="KV428029">
    <property type="protein sequence ID" value="KZT40720.1"/>
    <property type="molecule type" value="Genomic_DNA"/>
</dbReference>
<accession>A0A166FJN4</accession>
<dbReference type="Gene3D" id="1.10.30.10">
    <property type="entry name" value="High mobility group box domain"/>
    <property type="match status" value="1"/>
</dbReference>